<comment type="caution">
    <text evidence="2">The sequence shown here is derived from an EMBL/GenBank/DDBJ whole genome shotgun (WGS) entry which is preliminary data.</text>
</comment>
<organism evidence="2 3">
    <name type="scientific">Streptomonospora alba</name>
    <dbReference type="NCBI Taxonomy" id="183763"/>
    <lineage>
        <taxon>Bacteria</taxon>
        <taxon>Bacillati</taxon>
        <taxon>Actinomycetota</taxon>
        <taxon>Actinomycetes</taxon>
        <taxon>Streptosporangiales</taxon>
        <taxon>Nocardiopsidaceae</taxon>
        <taxon>Streptomonospora</taxon>
    </lineage>
</organism>
<evidence type="ECO:0000256" key="1">
    <source>
        <dbReference type="SAM" id="SignalP"/>
    </source>
</evidence>
<dbReference type="AlphaFoldDB" id="A0A0C2JG11"/>
<proteinExistence type="predicted"/>
<protein>
    <submittedName>
        <fullName evidence="2">Uncharacterized protein</fullName>
    </submittedName>
</protein>
<evidence type="ECO:0000313" key="3">
    <source>
        <dbReference type="Proteomes" id="UP000031675"/>
    </source>
</evidence>
<accession>A0A0C2JG11</accession>
<evidence type="ECO:0000313" key="2">
    <source>
        <dbReference type="EMBL" id="KIH97835.1"/>
    </source>
</evidence>
<feature type="signal peptide" evidence="1">
    <location>
        <begin position="1"/>
        <end position="22"/>
    </location>
</feature>
<name>A0A0C2JG11_9ACTN</name>
<gene>
    <name evidence="2" type="ORF">LP52_17520</name>
</gene>
<dbReference type="EMBL" id="JROO01000032">
    <property type="protein sequence ID" value="KIH97835.1"/>
    <property type="molecule type" value="Genomic_DNA"/>
</dbReference>
<feature type="chain" id="PRO_5002167711" evidence="1">
    <location>
        <begin position="23"/>
        <end position="155"/>
    </location>
</feature>
<sequence length="155" mass="17317">MTPRAAAPAAAPLLRAVRAALAVPPAVRSADVAAYHALLWHRRRMVRDAARRFHQAAASDPAREAAALARELREQVAASPVTYRTCLRAEDRRGPLDFAPYRPPHRVGPPPADLVLAYPDWWFYGEPGAVAQREDPRTVLVHDTWEELRRHLPPC</sequence>
<dbReference type="RefSeq" id="WP_040275031.1">
    <property type="nucleotide sequence ID" value="NZ_JROO01000032.1"/>
</dbReference>
<dbReference type="STRING" id="183763.LP52_17520"/>
<reference evidence="3" key="1">
    <citation type="journal article" date="2015" name="Chem. Biol.">
        <title>Structure, bioactivity, and resistance mechanism of streptomonomicin, an unusual lasso Peptide from an understudied halophilic actinomycete.</title>
        <authorList>
            <person name="Metelev M."/>
            <person name="Tietz J.I."/>
            <person name="Melby J.O."/>
            <person name="Blair P.M."/>
            <person name="Zhu L."/>
            <person name="Livnat I."/>
            <person name="Severinov K."/>
            <person name="Mitchell D.A."/>
        </authorList>
    </citation>
    <scope>NUCLEOTIDE SEQUENCE [LARGE SCALE GENOMIC DNA]</scope>
    <source>
        <strain evidence="3">YIM 90003</strain>
    </source>
</reference>
<dbReference type="Proteomes" id="UP000031675">
    <property type="component" value="Unassembled WGS sequence"/>
</dbReference>
<keyword evidence="1" id="KW-0732">Signal</keyword>
<keyword evidence="3" id="KW-1185">Reference proteome</keyword>